<dbReference type="SMART" id="SM00257">
    <property type="entry name" value="LysM"/>
    <property type="match status" value="1"/>
</dbReference>
<dbReference type="InterPro" id="IPR014248">
    <property type="entry name" value="Spore_coat_assembly_SafA"/>
</dbReference>
<proteinExistence type="predicted"/>
<gene>
    <name evidence="2" type="primary">safA</name>
    <name evidence="2" type="ORF">ACFOZY_05600</name>
</gene>
<dbReference type="InterPro" id="IPR036779">
    <property type="entry name" value="LysM_dom_sf"/>
</dbReference>
<sequence length="423" mass="46717">MNVHIVQKGDTLWKIARQNGVSFDELKRMNAHLANPDYIVPGMKIFLPDKATGKKEEIVHPFNDGKPPKTVVLSEKEKVVEMPVMETPKMEVPVVELPKEKVVVKEKMIETPPMPKYSAPVQPTPIPQPIQMPHYHAIQYVPITKNFYSVQQSAHVQPAPVQPAPIQPPPTPVESPMVEEIVEEHVPMEMPMMTQPYFTGPMCGCMPMPEFCPPVIPCHPFMHHFYPMAPMPMPYYGSPIGMQGMPGMMTDQMMPGMMPQQMVQGVYEEEMSPNFSPEQMMGNYPVQLPEMETPEVAGQMAVNPGPAGWVLESPNDEPSSFLEKYEQQYQHQTPGQVAGAYGYPATGQVAGAYGYPATGQAAGAYGYPAPGQVAGAYAPPGATMYPDYYGLQQGYPMAAAPYGYNPYMMPGQYGYGPGPCNCY</sequence>
<dbReference type="Pfam" id="PF01476">
    <property type="entry name" value="LysM"/>
    <property type="match status" value="1"/>
</dbReference>
<keyword evidence="3" id="KW-1185">Reference proteome</keyword>
<protein>
    <submittedName>
        <fullName evidence="2">SafA/ExsA family spore coat assembly protein</fullName>
    </submittedName>
</protein>
<dbReference type="CDD" id="cd00118">
    <property type="entry name" value="LysM"/>
    <property type="match status" value="1"/>
</dbReference>
<comment type="caution">
    <text evidence="2">The sequence shown here is derived from an EMBL/GenBank/DDBJ whole genome shotgun (WGS) entry which is preliminary data.</text>
</comment>
<dbReference type="NCBIfam" id="TIGR02899">
    <property type="entry name" value="spore_safA"/>
    <property type="match status" value="1"/>
</dbReference>
<evidence type="ECO:0000313" key="2">
    <source>
        <dbReference type="EMBL" id="MFC4409911.1"/>
    </source>
</evidence>
<dbReference type="EMBL" id="JBHSEC010000005">
    <property type="protein sequence ID" value="MFC4409911.1"/>
    <property type="molecule type" value="Genomic_DNA"/>
</dbReference>
<dbReference type="Proteomes" id="UP001595817">
    <property type="component" value="Unassembled WGS sequence"/>
</dbReference>
<name>A0ABV8X335_9LACT</name>
<feature type="domain" description="LysM" evidence="1">
    <location>
        <begin position="2"/>
        <end position="47"/>
    </location>
</feature>
<organism evidence="2 3">
    <name type="scientific">Chungangia koreensis</name>
    <dbReference type="NCBI Taxonomy" id="752657"/>
    <lineage>
        <taxon>Bacteria</taxon>
        <taxon>Bacillati</taxon>
        <taxon>Bacillota</taxon>
        <taxon>Bacilli</taxon>
        <taxon>Lactobacillales</taxon>
        <taxon>Chungangia</taxon>
    </lineage>
</organism>
<evidence type="ECO:0000259" key="1">
    <source>
        <dbReference type="PROSITE" id="PS51782"/>
    </source>
</evidence>
<dbReference type="InterPro" id="IPR018392">
    <property type="entry name" value="LysM"/>
</dbReference>
<dbReference type="Gene3D" id="3.10.350.10">
    <property type="entry name" value="LysM domain"/>
    <property type="match status" value="1"/>
</dbReference>
<dbReference type="PROSITE" id="PS51782">
    <property type="entry name" value="LYSM"/>
    <property type="match status" value="1"/>
</dbReference>
<dbReference type="RefSeq" id="WP_378153166.1">
    <property type="nucleotide sequence ID" value="NZ_JBHSEC010000005.1"/>
</dbReference>
<accession>A0ABV8X335</accession>
<evidence type="ECO:0000313" key="3">
    <source>
        <dbReference type="Proteomes" id="UP001595817"/>
    </source>
</evidence>
<reference evidence="3" key="1">
    <citation type="journal article" date="2019" name="Int. J. Syst. Evol. Microbiol.">
        <title>The Global Catalogue of Microorganisms (GCM) 10K type strain sequencing project: providing services to taxonomists for standard genome sequencing and annotation.</title>
        <authorList>
            <consortium name="The Broad Institute Genomics Platform"/>
            <consortium name="The Broad Institute Genome Sequencing Center for Infectious Disease"/>
            <person name="Wu L."/>
            <person name="Ma J."/>
        </authorList>
    </citation>
    <scope>NUCLEOTIDE SEQUENCE [LARGE SCALE GENOMIC DNA]</scope>
    <source>
        <strain evidence="3">CCUG 59778</strain>
    </source>
</reference>
<dbReference type="SUPFAM" id="SSF54106">
    <property type="entry name" value="LysM domain"/>
    <property type="match status" value="1"/>
</dbReference>